<comment type="function">
    <text evidence="2">Hydrolyzes RNA 2',3'-cyclic phosphodiester to an RNA 2'-phosphomonoester.</text>
</comment>
<dbReference type="Gene3D" id="3.90.1140.10">
    <property type="entry name" value="Cyclic phosphodiesterase"/>
    <property type="match status" value="1"/>
</dbReference>
<dbReference type="SUPFAM" id="SSF55144">
    <property type="entry name" value="LigT-like"/>
    <property type="match status" value="1"/>
</dbReference>
<keyword evidence="3" id="KW-0436">Ligase</keyword>
<dbReference type="EMBL" id="QUNO01000003">
    <property type="protein sequence ID" value="REH52184.1"/>
    <property type="molecule type" value="Genomic_DNA"/>
</dbReference>
<dbReference type="EC" id="3.1.4.58" evidence="2"/>
<gene>
    <name evidence="3" type="ORF">BCF44_103636</name>
</gene>
<dbReference type="GO" id="GO:0008664">
    <property type="term" value="F:RNA 2',3'-cyclic 3'-phosphodiesterase activity"/>
    <property type="evidence" value="ECO:0007669"/>
    <property type="project" value="UniProtKB-EC"/>
</dbReference>
<sequence>MRTFTALVPDAAALDHLAAALATVDGPQWIARDKWHITLCFHGDGDDPAARAAWLRERAADLRPIRLRLASAGTFPGVLWIGVEADDGLAAAAAAVRDHTSVHVERHEFVPHLTVARSPRKSLDAIPLVGYKGPWWTSSELVLMRSERTPDGYRYSALDAVLLRGLP</sequence>
<proteinExistence type="inferred from homology"/>
<feature type="active site" description="Proton acceptor" evidence="2">
    <location>
        <position position="112"/>
    </location>
</feature>
<dbReference type="GO" id="GO:0004113">
    <property type="term" value="F:2',3'-cyclic-nucleotide 3'-phosphodiesterase activity"/>
    <property type="evidence" value="ECO:0007669"/>
    <property type="project" value="InterPro"/>
</dbReference>
<dbReference type="InterPro" id="IPR004175">
    <property type="entry name" value="RNA_CPDase"/>
</dbReference>
<comment type="caution">
    <text evidence="3">The sequence shown here is derived from an EMBL/GenBank/DDBJ whole genome shotgun (WGS) entry which is preliminary data.</text>
</comment>
<accession>A0A3E0I0C9</accession>
<feature type="short sequence motif" description="HXTX 2" evidence="2">
    <location>
        <begin position="112"/>
        <end position="115"/>
    </location>
</feature>
<comment type="similarity">
    <text evidence="2">Belongs to the 2H phosphoesterase superfamily. ThpR family.</text>
</comment>
<protein>
    <recommendedName>
        <fullName evidence="2">RNA 2',3'-cyclic phosphodiesterase</fullName>
        <shortName evidence="2">RNA 2',3'-CPDase</shortName>
        <ecNumber evidence="2">3.1.4.58</ecNumber>
    </recommendedName>
</protein>
<evidence type="ECO:0000313" key="4">
    <source>
        <dbReference type="Proteomes" id="UP000256269"/>
    </source>
</evidence>
<name>A0A3E0I0C9_9PSEU</name>
<organism evidence="3 4">
    <name type="scientific">Kutzneria buriramensis</name>
    <dbReference type="NCBI Taxonomy" id="1045776"/>
    <lineage>
        <taxon>Bacteria</taxon>
        <taxon>Bacillati</taxon>
        <taxon>Actinomycetota</taxon>
        <taxon>Actinomycetes</taxon>
        <taxon>Pseudonocardiales</taxon>
        <taxon>Pseudonocardiaceae</taxon>
        <taxon>Kutzneria</taxon>
    </lineage>
</organism>
<dbReference type="NCBIfam" id="TIGR02258">
    <property type="entry name" value="2_5_ligase"/>
    <property type="match status" value="1"/>
</dbReference>
<dbReference type="InterPro" id="IPR009097">
    <property type="entry name" value="Cyclic_Pdiesterase"/>
</dbReference>
<dbReference type="GO" id="GO:0016874">
    <property type="term" value="F:ligase activity"/>
    <property type="evidence" value="ECO:0007669"/>
    <property type="project" value="UniProtKB-KW"/>
</dbReference>
<feature type="short sequence motif" description="HXTX 1" evidence="2">
    <location>
        <begin position="36"/>
        <end position="39"/>
    </location>
</feature>
<evidence type="ECO:0000313" key="3">
    <source>
        <dbReference type="EMBL" id="REH52184.1"/>
    </source>
</evidence>
<keyword evidence="4" id="KW-1185">Reference proteome</keyword>
<feature type="active site" description="Proton donor" evidence="2">
    <location>
        <position position="36"/>
    </location>
</feature>
<comment type="catalytic activity">
    <reaction evidence="2">
        <text>a 3'-end 2',3'-cyclophospho-ribonucleotide-RNA + H2O = a 3'-end 2'-phospho-ribonucleotide-RNA + H(+)</text>
        <dbReference type="Rhea" id="RHEA:11828"/>
        <dbReference type="Rhea" id="RHEA-COMP:10464"/>
        <dbReference type="Rhea" id="RHEA-COMP:17353"/>
        <dbReference type="ChEBI" id="CHEBI:15377"/>
        <dbReference type="ChEBI" id="CHEBI:15378"/>
        <dbReference type="ChEBI" id="CHEBI:83064"/>
        <dbReference type="ChEBI" id="CHEBI:173113"/>
        <dbReference type="EC" id="3.1.4.58"/>
    </reaction>
</comment>
<dbReference type="AlphaFoldDB" id="A0A3E0I0C9"/>
<reference evidence="3 4" key="1">
    <citation type="submission" date="2018-08" db="EMBL/GenBank/DDBJ databases">
        <title>Genomic Encyclopedia of Archaeal and Bacterial Type Strains, Phase II (KMG-II): from individual species to whole genera.</title>
        <authorList>
            <person name="Goeker M."/>
        </authorList>
    </citation>
    <scope>NUCLEOTIDE SEQUENCE [LARGE SCALE GENOMIC DNA]</scope>
    <source>
        <strain evidence="3 4">DSM 45791</strain>
    </source>
</reference>
<dbReference type="Pfam" id="PF13563">
    <property type="entry name" value="2_5_RNA_ligase2"/>
    <property type="match status" value="1"/>
</dbReference>
<dbReference type="PANTHER" id="PTHR35561:SF1">
    <property type="entry name" value="RNA 2',3'-CYCLIC PHOSPHODIESTERASE"/>
    <property type="match status" value="1"/>
</dbReference>
<keyword evidence="1 2" id="KW-0378">Hydrolase</keyword>
<dbReference type="Proteomes" id="UP000256269">
    <property type="component" value="Unassembled WGS sequence"/>
</dbReference>
<evidence type="ECO:0000256" key="2">
    <source>
        <dbReference type="HAMAP-Rule" id="MF_01940"/>
    </source>
</evidence>
<dbReference type="RefSeq" id="WP_170217479.1">
    <property type="nucleotide sequence ID" value="NZ_CP144375.1"/>
</dbReference>
<dbReference type="PANTHER" id="PTHR35561">
    <property type="entry name" value="RNA 2',3'-CYCLIC PHOSPHODIESTERASE"/>
    <property type="match status" value="1"/>
</dbReference>
<dbReference type="HAMAP" id="MF_01940">
    <property type="entry name" value="RNA_CPDase"/>
    <property type="match status" value="1"/>
</dbReference>
<evidence type="ECO:0000256" key="1">
    <source>
        <dbReference type="ARBA" id="ARBA00022801"/>
    </source>
</evidence>